<sequence>MTERKRGSNFAILTLYVDDTMIDSNSLFLLQLIKN</sequence>
<evidence type="ECO:0000313" key="2">
    <source>
        <dbReference type="EnsemblPlants" id="Pp3c2_712V3.1"/>
    </source>
</evidence>
<name>A0A2K1KZL7_PHYPA</name>
<protein>
    <submittedName>
        <fullName evidence="1 2">Uncharacterized protein</fullName>
    </submittedName>
</protein>
<dbReference type="EnsemblPlants" id="Pp3c2_712V3.1">
    <property type="protein sequence ID" value="Pp3c2_712V3.1"/>
    <property type="gene ID" value="Pp3c2_712"/>
</dbReference>
<accession>A0A2K1KZL7</accession>
<proteinExistence type="predicted"/>
<organism evidence="1">
    <name type="scientific">Physcomitrium patens</name>
    <name type="common">Spreading-leaved earth moss</name>
    <name type="synonym">Physcomitrella patens</name>
    <dbReference type="NCBI Taxonomy" id="3218"/>
    <lineage>
        <taxon>Eukaryota</taxon>
        <taxon>Viridiplantae</taxon>
        <taxon>Streptophyta</taxon>
        <taxon>Embryophyta</taxon>
        <taxon>Bryophyta</taxon>
        <taxon>Bryophytina</taxon>
        <taxon>Bryopsida</taxon>
        <taxon>Funariidae</taxon>
        <taxon>Funariales</taxon>
        <taxon>Funariaceae</taxon>
        <taxon>Physcomitrium</taxon>
    </lineage>
</organism>
<dbReference type="AlphaFoldDB" id="A0A2K1KZL7"/>
<dbReference type="InParanoid" id="A0A2K1KZL7"/>
<evidence type="ECO:0000313" key="1">
    <source>
        <dbReference type="EMBL" id="PNR59218.1"/>
    </source>
</evidence>
<reference evidence="1 3" key="1">
    <citation type="journal article" date="2008" name="Science">
        <title>The Physcomitrella genome reveals evolutionary insights into the conquest of land by plants.</title>
        <authorList>
            <person name="Rensing S."/>
            <person name="Lang D."/>
            <person name="Zimmer A."/>
            <person name="Terry A."/>
            <person name="Salamov A."/>
            <person name="Shapiro H."/>
            <person name="Nishiyama T."/>
            <person name="Perroud P.-F."/>
            <person name="Lindquist E."/>
            <person name="Kamisugi Y."/>
            <person name="Tanahashi T."/>
            <person name="Sakakibara K."/>
            <person name="Fujita T."/>
            <person name="Oishi K."/>
            <person name="Shin-I T."/>
            <person name="Kuroki Y."/>
            <person name="Toyoda A."/>
            <person name="Suzuki Y."/>
            <person name="Hashimoto A."/>
            <person name="Yamaguchi K."/>
            <person name="Sugano A."/>
            <person name="Kohara Y."/>
            <person name="Fujiyama A."/>
            <person name="Anterola A."/>
            <person name="Aoki S."/>
            <person name="Ashton N."/>
            <person name="Barbazuk W.B."/>
            <person name="Barker E."/>
            <person name="Bennetzen J."/>
            <person name="Bezanilla M."/>
            <person name="Blankenship R."/>
            <person name="Cho S.H."/>
            <person name="Dutcher S."/>
            <person name="Estelle M."/>
            <person name="Fawcett J.A."/>
            <person name="Gundlach H."/>
            <person name="Hanada K."/>
            <person name="Heyl A."/>
            <person name="Hicks K.A."/>
            <person name="Hugh J."/>
            <person name="Lohr M."/>
            <person name="Mayer K."/>
            <person name="Melkozernov A."/>
            <person name="Murata T."/>
            <person name="Nelson D."/>
            <person name="Pils B."/>
            <person name="Prigge M."/>
            <person name="Reiss B."/>
            <person name="Renner T."/>
            <person name="Rombauts S."/>
            <person name="Rushton P."/>
            <person name="Sanderfoot A."/>
            <person name="Schween G."/>
            <person name="Shiu S.-H."/>
            <person name="Stueber K."/>
            <person name="Theodoulou F.L."/>
            <person name="Tu H."/>
            <person name="Van de Peer Y."/>
            <person name="Verrier P.J."/>
            <person name="Waters E."/>
            <person name="Wood A."/>
            <person name="Yang L."/>
            <person name="Cove D."/>
            <person name="Cuming A."/>
            <person name="Hasebe M."/>
            <person name="Lucas S."/>
            <person name="Mishler D.B."/>
            <person name="Reski R."/>
            <person name="Grigoriev I."/>
            <person name="Quatrano R.S."/>
            <person name="Boore J.L."/>
        </authorList>
    </citation>
    <scope>NUCLEOTIDE SEQUENCE [LARGE SCALE GENOMIC DNA]</scope>
    <source>
        <strain evidence="2 3">cv. Gransden 2004</strain>
    </source>
</reference>
<gene>
    <name evidence="1" type="ORF">PHYPA_002009</name>
</gene>
<dbReference type="Gramene" id="Pp3c2_712V3.1">
    <property type="protein sequence ID" value="Pp3c2_712V3.1"/>
    <property type="gene ID" value="Pp3c2_712"/>
</dbReference>
<reference evidence="2" key="3">
    <citation type="submission" date="2020-12" db="UniProtKB">
        <authorList>
            <consortium name="EnsemblPlants"/>
        </authorList>
    </citation>
    <scope>IDENTIFICATION</scope>
</reference>
<reference evidence="1 3" key="2">
    <citation type="journal article" date="2018" name="Plant J.">
        <title>The Physcomitrella patens chromosome-scale assembly reveals moss genome structure and evolution.</title>
        <authorList>
            <person name="Lang D."/>
            <person name="Ullrich K.K."/>
            <person name="Murat F."/>
            <person name="Fuchs J."/>
            <person name="Jenkins J."/>
            <person name="Haas F.B."/>
            <person name="Piednoel M."/>
            <person name="Gundlach H."/>
            <person name="Van Bel M."/>
            <person name="Meyberg R."/>
            <person name="Vives C."/>
            <person name="Morata J."/>
            <person name="Symeonidi A."/>
            <person name="Hiss M."/>
            <person name="Muchero W."/>
            <person name="Kamisugi Y."/>
            <person name="Saleh O."/>
            <person name="Blanc G."/>
            <person name="Decker E.L."/>
            <person name="van Gessel N."/>
            <person name="Grimwood J."/>
            <person name="Hayes R.D."/>
            <person name="Graham S.W."/>
            <person name="Gunter L.E."/>
            <person name="McDaniel S.F."/>
            <person name="Hoernstein S.N.W."/>
            <person name="Larsson A."/>
            <person name="Li F.W."/>
            <person name="Perroud P.F."/>
            <person name="Phillips J."/>
            <person name="Ranjan P."/>
            <person name="Rokshar D.S."/>
            <person name="Rothfels C.J."/>
            <person name="Schneider L."/>
            <person name="Shu S."/>
            <person name="Stevenson D.W."/>
            <person name="Thummler F."/>
            <person name="Tillich M."/>
            <person name="Villarreal Aguilar J.C."/>
            <person name="Widiez T."/>
            <person name="Wong G.K."/>
            <person name="Wymore A."/>
            <person name="Zhang Y."/>
            <person name="Zimmer A.D."/>
            <person name="Quatrano R.S."/>
            <person name="Mayer K.F.X."/>
            <person name="Goodstein D."/>
            <person name="Casacuberta J.M."/>
            <person name="Vandepoele K."/>
            <person name="Reski R."/>
            <person name="Cuming A.C."/>
            <person name="Tuskan G.A."/>
            <person name="Maumus F."/>
            <person name="Salse J."/>
            <person name="Schmutz J."/>
            <person name="Rensing S.A."/>
        </authorList>
    </citation>
    <scope>NUCLEOTIDE SEQUENCE [LARGE SCALE GENOMIC DNA]</scope>
    <source>
        <strain evidence="2 3">cv. Gransden 2004</strain>
    </source>
</reference>
<keyword evidence="3" id="KW-1185">Reference proteome</keyword>
<evidence type="ECO:0000313" key="3">
    <source>
        <dbReference type="Proteomes" id="UP000006727"/>
    </source>
</evidence>
<dbReference type="Proteomes" id="UP000006727">
    <property type="component" value="Chromosome 2"/>
</dbReference>
<dbReference type="EMBL" id="ABEU02000002">
    <property type="protein sequence ID" value="PNR59218.1"/>
    <property type="molecule type" value="Genomic_DNA"/>
</dbReference>